<dbReference type="Pfam" id="PF12680">
    <property type="entry name" value="SnoaL_2"/>
    <property type="match status" value="1"/>
</dbReference>
<dbReference type="RefSeq" id="WP_204632814.1">
    <property type="nucleotide sequence ID" value="NZ_JADIKF010000040.1"/>
</dbReference>
<organism evidence="2 3">
    <name type="scientific">Dyella mobilis</name>
    <dbReference type="NCBI Taxonomy" id="1849582"/>
    <lineage>
        <taxon>Bacteria</taxon>
        <taxon>Pseudomonadati</taxon>
        <taxon>Pseudomonadota</taxon>
        <taxon>Gammaproteobacteria</taxon>
        <taxon>Lysobacterales</taxon>
        <taxon>Rhodanobacteraceae</taxon>
        <taxon>Dyella</taxon>
    </lineage>
</organism>
<dbReference type="SUPFAM" id="SSF54427">
    <property type="entry name" value="NTF2-like"/>
    <property type="match status" value="1"/>
</dbReference>
<feature type="domain" description="SnoaL-like" evidence="1">
    <location>
        <begin position="123"/>
        <end position="219"/>
    </location>
</feature>
<comment type="caution">
    <text evidence="2">The sequence shown here is derived from an EMBL/GenBank/DDBJ whole genome shotgun (WGS) entry which is preliminary data.</text>
</comment>
<protein>
    <submittedName>
        <fullName evidence="2">Nuclear transport factor 2 family protein</fullName>
    </submittedName>
</protein>
<proteinExistence type="predicted"/>
<gene>
    <name evidence="2" type="ORF">ISS99_16955</name>
</gene>
<dbReference type="Proteomes" id="UP001430193">
    <property type="component" value="Unassembled WGS sequence"/>
</dbReference>
<dbReference type="Gene3D" id="3.10.450.50">
    <property type="match status" value="1"/>
</dbReference>
<dbReference type="InterPro" id="IPR032710">
    <property type="entry name" value="NTF2-like_dom_sf"/>
</dbReference>
<dbReference type="InterPro" id="IPR037401">
    <property type="entry name" value="SnoaL-like"/>
</dbReference>
<dbReference type="PANTHER" id="PTHR34003:SF2">
    <property type="entry name" value="SNOAL-LIKE DOMAIN-CONTAINING PROTEIN"/>
    <property type="match status" value="1"/>
</dbReference>
<accession>A0ABS2KJW2</accession>
<dbReference type="EMBL" id="JADIKF010000040">
    <property type="protein sequence ID" value="MBM7131218.1"/>
    <property type="molecule type" value="Genomic_DNA"/>
</dbReference>
<keyword evidence="3" id="KW-1185">Reference proteome</keyword>
<evidence type="ECO:0000259" key="1">
    <source>
        <dbReference type="Pfam" id="PF12680"/>
    </source>
</evidence>
<evidence type="ECO:0000313" key="3">
    <source>
        <dbReference type="Proteomes" id="UP001430193"/>
    </source>
</evidence>
<sequence length="246" mass="27421">MGVKHSRLRAVVWRPIEKGKETTMIQGYARTEGMIAWKVLAMQAMRLARLHKAMASVRRDCPSICRFGQVTRLGGRSRLIRSASPADPMHGPMQRGIALASFVPQTCQLPGATMPELSVVSSFVSLVESGEFVEALQRFYHPAAVVWENRQTSRIGLDALIENERRVLDTFASVSGRAMQVMVDGDNVIINWRFEFSSAAAHLTLDEVAVQEWVDDKILHERFYYDPAQLRPEAHAGADARQAAAS</sequence>
<evidence type="ECO:0000313" key="2">
    <source>
        <dbReference type="EMBL" id="MBM7131218.1"/>
    </source>
</evidence>
<dbReference type="PANTHER" id="PTHR34003">
    <property type="entry name" value="BLL2395 PROTEIN"/>
    <property type="match status" value="1"/>
</dbReference>
<reference evidence="2" key="1">
    <citation type="submission" date="2020-10" db="EMBL/GenBank/DDBJ databases">
        <title>Phylogeny of dyella-like bacteria.</title>
        <authorList>
            <person name="Fu J."/>
        </authorList>
    </citation>
    <scope>NUCLEOTIDE SEQUENCE</scope>
    <source>
        <strain evidence="2">DHON07</strain>
    </source>
</reference>
<name>A0ABS2KJW2_9GAMM</name>